<evidence type="ECO:0000313" key="2">
    <source>
        <dbReference type="Proteomes" id="UP000269396"/>
    </source>
</evidence>
<dbReference type="AlphaFoldDB" id="A0A183PZV0"/>
<gene>
    <name evidence="1" type="ORF">SMTD_LOCUS19886</name>
</gene>
<keyword evidence="2" id="KW-1185">Reference proteome</keyword>
<reference evidence="1 2" key="1">
    <citation type="submission" date="2018-11" db="EMBL/GenBank/DDBJ databases">
        <authorList>
            <consortium name="Pathogen Informatics"/>
        </authorList>
    </citation>
    <scope>NUCLEOTIDE SEQUENCE [LARGE SCALE GENOMIC DNA]</scope>
    <source>
        <strain>Denwood</strain>
        <strain evidence="2">Zambia</strain>
    </source>
</reference>
<protein>
    <submittedName>
        <fullName evidence="1">Uncharacterized protein</fullName>
    </submittedName>
</protein>
<sequence>MLGARVETVDGHYLVTEVDPTGVVAEDHQVTVGDILSTMYGCVLHNSGLFLNNLRSLYDGQPIPVGVTKALMPDGRIYPRLRSLLEQYGYTNLIADLERSGPGILLVNTAF</sequence>
<dbReference type="EMBL" id="UZAL01043201">
    <property type="protein sequence ID" value="VDP81006.1"/>
    <property type="molecule type" value="Genomic_DNA"/>
</dbReference>
<accession>A0A183PZV0</accession>
<name>A0A183PZV0_9TREM</name>
<organism evidence="1 2">
    <name type="scientific">Schistosoma mattheei</name>
    <dbReference type="NCBI Taxonomy" id="31246"/>
    <lineage>
        <taxon>Eukaryota</taxon>
        <taxon>Metazoa</taxon>
        <taxon>Spiralia</taxon>
        <taxon>Lophotrochozoa</taxon>
        <taxon>Platyhelminthes</taxon>
        <taxon>Trematoda</taxon>
        <taxon>Digenea</taxon>
        <taxon>Strigeidida</taxon>
        <taxon>Schistosomatoidea</taxon>
        <taxon>Schistosomatidae</taxon>
        <taxon>Schistosoma</taxon>
    </lineage>
</organism>
<evidence type="ECO:0000313" key="1">
    <source>
        <dbReference type="EMBL" id="VDP81006.1"/>
    </source>
</evidence>
<dbReference type="Proteomes" id="UP000269396">
    <property type="component" value="Unassembled WGS sequence"/>
</dbReference>
<dbReference type="STRING" id="31246.A0A183PZV0"/>
<proteinExistence type="predicted"/>